<keyword evidence="1 7" id="KW-0732">Signal</keyword>
<keyword evidence="5 9" id="KW-0645">Protease</keyword>
<dbReference type="PANTHER" id="PTHR24260:SF147">
    <property type="entry name" value="EG:BACR7A4.3 PROTEIN-RELATED"/>
    <property type="match status" value="1"/>
</dbReference>
<reference evidence="9" key="1">
    <citation type="submission" date="2021-04" db="EMBL/GenBank/DDBJ databases">
        <authorList>
            <person name="Chebbi M.A.C M."/>
        </authorList>
    </citation>
    <scope>NUCLEOTIDE SEQUENCE</scope>
</reference>
<dbReference type="FunFam" id="2.40.10.10:FF:000028">
    <property type="entry name" value="Serine protease easter"/>
    <property type="match status" value="1"/>
</dbReference>
<feature type="compositionally biased region" description="Polar residues" evidence="6">
    <location>
        <begin position="81"/>
        <end position="91"/>
    </location>
</feature>
<evidence type="ECO:0000256" key="6">
    <source>
        <dbReference type="SAM" id="MobiDB-lite"/>
    </source>
</evidence>
<sequence>MNLSIAYSILWKLISISVVVGQLSEGDNCSLDDKTRGVCKPLSKCDEVKQELLSGIIPKSICSYLYLEPVVCCRTLTSTNSGKTSFATTARTSRKPTTERSTSRFFTSKKPIRTTTERDTDSWVFSDYTDDDSPEIPLNNNNNNNNNNQFQKPGSLANQKCAEYSRSVYTLIIPPTLSNNRQQVNVSLCAIKSQKLIVGGTKAGPKEFPHMAAIGYTSKARGEILWLCGGTLVSDRFVLTAAHCTYTLDYGKPTQIRVGDLNLKRNDDDARPQVRKIIDIIRHPDYKKPLEYHDIALIKMESPVKFDAYVRPACLPYGNVITENAIATGWGRVDWADEEGSADLLKVTLAMVPHRECNANFLGGSSDYKLKQGVINEWQLCAGEEDKDTCQGDSGGPLVNINDQHHCMYNVIGITSLGRLCGSFIPGIYTRVSNYVPWLEQNIWLQP</sequence>
<dbReference type="InterPro" id="IPR001314">
    <property type="entry name" value="Peptidase_S1A"/>
</dbReference>
<evidence type="ECO:0000256" key="5">
    <source>
        <dbReference type="RuleBase" id="RU363034"/>
    </source>
</evidence>
<dbReference type="PROSITE" id="PS50240">
    <property type="entry name" value="TRYPSIN_DOM"/>
    <property type="match status" value="1"/>
</dbReference>
<dbReference type="InterPro" id="IPR043504">
    <property type="entry name" value="Peptidase_S1_PA_chymotrypsin"/>
</dbReference>
<name>A0A8J2HPX4_COTCN</name>
<dbReference type="InterPro" id="IPR018114">
    <property type="entry name" value="TRYPSIN_HIS"/>
</dbReference>
<dbReference type="PRINTS" id="PR00722">
    <property type="entry name" value="CHYMOTRYPSIN"/>
</dbReference>
<accession>A0A8J2HPX4</accession>
<evidence type="ECO:0000256" key="3">
    <source>
        <dbReference type="ARBA" id="ARBA00023180"/>
    </source>
</evidence>
<dbReference type="PANTHER" id="PTHR24260">
    <property type="match status" value="1"/>
</dbReference>
<evidence type="ECO:0000313" key="9">
    <source>
        <dbReference type="EMBL" id="CAG5104350.1"/>
    </source>
</evidence>
<protein>
    <submittedName>
        <fullName evidence="9">Serine protease Snake-like</fullName>
    </submittedName>
</protein>
<evidence type="ECO:0000256" key="2">
    <source>
        <dbReference type="ARBA" id="ARBA00023157"/>
    </source>
</evidence>
<keyword evidence="5" id="KW-0378">Hydrolase</keyword>
<keyword evidence="2" id="KW-1015">Disulfide bond</keyword>
<keyword evidence="3" id="KW-0325">Glycoprotein</keyword>
<organism evidence="9 10">
    <name type="scientific">Cotesia congregata</name>
    <name type="common">Parasitoid wasp</name>
    <name type="synonym">Apanteles congregatus</name>
    <dbReference type="NCBI Taxonomy" id="51543"/>
    <lineage>
        <taxon>Eukaryota</taxon>
        <taxon>Metazoa</taxon>
        <taxon>Ecdysozoa</taxon>
        <taxon>Arthropoda</taxon>
        <taxon>Hexapoda</taxon>
        <taxon>Insecta</taxon>
        <taxon>Pterygota</taxon>
        <taxon>Neoptera</taxon>
        <taxon>Endopterygota</taxon>
        <taxon>Hymenoptera</taxon>
        <taxon>Apocrita</taxon>
        <taxon>Ichneumonoidea</taxon>
        <taxon>Braconidae</taxon>
        <taxon>Microgastrinae</taxon>
        <taxon>Cotesia</taxon>
    </lineage>
</organism>
<evidence type="ECO:0000256" key="4">
    <source>
        <dbReference type="ARBA" id="ARBA00024195"/>
    </source>
</evidence>
<dbReference type="InterPro" id="IPR033116">
    <property type="entry name" value="TRYPSIN_SER"/>
</dbReference>
<evidence type="ECO:0000259" key="8">
    <source>
        <dbReference type="PROSITE" id="PS50240"/>
    </source>
</evidence>
<keyword evidence="10" id="KW-1185">Reference proteome</keyword>
<evidence type="ECO:0000256" key="1">
    <source>
        <dbReference type="ARBA" id="ARBA00022729"/>
    </source>
</evidence>
<feature type="chain" id="PRO_5035301231" evidence="7">
    <location>
        <begin position="22"/>
        <end position="447"/>
    </location>
</feature>
<dbReference type="SMART" id="SM00020">
    <property type="entry name" value="Tryp_SPc"/>
    <property type="match status" value="1"/>
</dbReference>
<keyword evidence="5" id="KW-0720">Serine protease</keyword>
<dbReference type="GO" id="GO:0004252">
    <property type="term" value="F:serine-type endopeptidase activity"/>
    <property type="evidence" value="ECO:0007669"/>
    <property type="project" value="InterPro"/>
</dbReference>
<comment type="similarity">
    <text evidence="4">Belongs to the peptidase S1 family. CLIP subfamily.</text>
</comment>
<dbReference type="InterPro" id="IPR001254">
    <property type="entry name" value="Trypsin_dom"/>
</dbReference>
<dbReference type="EMBL" id="CAJNRD030001123">
    <property type="protein sequence ID" value="CAG5104350.1"/>
    <property type="molecule type" value="Genomic_DNA"/>
</dbReference>
<dbReference type="GO" id="GO:0006508">
    <property type="term" value="P:proteolysis"/>
    <property type="evidence" value="ECO:0007669"/>
    <property type="project" value="UniProtKB-KW"/>
</dbReference>
<dbReference type="AlphaFoldDB" id="A0A8J2HPX4"/>
<dbReference type="Proteomes" id="UP000786811">
    <property type="component" value="Unassembled WGS sequence"/>
</dbReference>
<dbReference type="Pfam" id="PF00089">
    <property type="entry name" value="Trypsin"/>
    <property type="match status" value="1"/>
</dbReference>
<dbReference type="CDD" id="cd00190">
    <property type="entry name" value="Tryp_SPc"/>
    <property type="match status" value="1"/>
</dbReference>
<proteinExistence type="inferred from homology"/>
<dbReference type="PROSITE" id="PS00135">
    <property type="entry name" value="TRYPSIN_SER"/>
    <property type="match status" value="1"/>
</dbReference>
<evidence type="ECO:0000256" key="7">
    <source>
        <dbReference type="SAM" id="SignalP"/>
    </source>
</evidence>
<dbReference type="InterPro" id="IPR051333">
    <property type="entry name" value="CLIP_Serine_Protease"/>
</dbReference>
<gene>
    <name evidence="9" type="ORF">HICCMSTLAB_LOCUS11958</name>
</gene>
<dbReference type="SUPFAM" id="SSF50494">
    <property type="entry name" value="Trypsin-like serine proteases"/>
    <property type="match status" value="1"/>
</dbReference>
<dbReference type="Gene3D" id="2.40.10.10">
    <property type="entry name" value="Trypsin-like serine proteases"/>
    <property type="match status" value="2"/>
</dbReference>
<comment type="caution">
    <text evidence="9">The sequence shown here is derived from an EMBL/GenBank/DDBJ whole genome shotgun (WGS) entry which is preliminary data.</text>
</comment>
<evidence type="ECO:0000313" key="10">
    <source>
        <dbReference type="Proteomes" id="UP000786811"/>
    </source>
</evidence>
<dbReference type="OrthoDB" id="6339452at2759"/>
<dbReference type="InterPro" id="IPR009003">
    <property type="entry name" value="Peptidase_S1_PA"/>
</dbReference>
<feature type="signal peptide" evidence="7">
    <location>
        <begin position="1"/>
        <end position="21"/>
    </location>
</feature>
<feature type="region of interest" description="Disordered" evidence="6">
    <location>
        <begin position="81"/>
        <end position="105"/>
    </location>
</feature>
<feature type="domain" description="Peptidase S1" evidence="8">
    <location>
        <begin position="197"/>
        <end position="444"/>
    </location>
</feature>
<dbReference type="PROSITE" id="PS00134">
    <property type="entry name" value="TRYPSIN_HIS"/>
    <property type="match status" value="1"/>
</dbReference>